<gene>
    <name evidence="3" type="ORF">Pyn_23182</name>
    <name evidence="2" type="ORF">Pyn_33011</name>
</gene>
<dbReference type="Proteomes" id="UP000250321">
    <property type="component" value="Unassembled WGS sequence"/>
</dbReference>
<organism evidence="3 4">
    <name type="scientific">Prunus yedoensis var. nudiflora</name>
    <dbReference type="NCBI Taxonomy" id="2094558"/>
    <lineage>
        <taxon>Eukaryota</taxon>
        <taxon>Viridiplantae</taxon>
        <taxon>Streptophyta</taxon>
        <taxon>Embryophyta</taxon>
        <taxon>Tracheophyta</taxon>
        <taxon>Spermatophyta</taxon>
        <taxon>Magnoliopsida</taxon>
        <taxon>eudicotyledons</taxon>
        <taxon>Gunneridae</taxon>
        <taxon>Pentapetalae</taxon>
        <taxon>rosids</taxon>
        <taxon>fabids</taxon>
        <taxon>Rosales</taxon>
        <taxon>Rosaceae</taxon>
        <taxon>Amygdaloideae</taxon>
        <taxon>Amygdaleae</taxon>
        <taxon>Prunus</taxon>
    </lineage>
</organism>
<dbReference type="EMBL" id="PJQY01000786">
    <property type="protein sequence ID" value="PQQ07954.1"/>
    <property type="molecule type" value="Genomic_DNA"/>
</dbReference>
<evidence type="ECO:0000313" key="3">
    <source>
        <dbReference type="EMBL" id="PQQ07954.1"/>
    </source>
</evidence>
<proteinExistence type="predicted"/>
<sequence length="66" mass="7449">MLTETDSASSSPAKTTTSTVLEETNTKLSKWLGSQLGSQKYDFQNTKMWAKIVSWMEDAVQEVQFK</sequence>
<reference evidence="3 4" key="1">
    <citation type="submission" date="2018-02" db="EMBL/GenBank/DDBJ databases">
        <title>Draft genome of wild Prunus yedoensis var. nudiflora.</title>
        <authorList>
            <person name="Baek S."/>
            <person name="Kim J.-H."/>
            <person name="Choi K."/>
            <person name="Kim G.-B."/>
            <person name="Cho A."/>
            <person name="Jang H."/>
            <person name="Shin C.-H."/>
            <person name="Yu H.-J."/>
            <person name="Mun J.-H."/>
        </authorList>
    </citation>
    <scope>NUCLEOTIDE SEQUENCE [LARGE SCALE GENOMIC DNA]</scope>
    <source>
        <strain evidence="4">cv. Jeju island</strain>
        <tissue evidence="3">Leaf</tissue>
    </source>
</reference>
<dbReference type="EMBL" id="PJQY01003568">
    <property type="protein sequence ID" value="PQM36234.1"/>
    <property type="molecule type" value="Genomic_DNA"/>
</dbReference>
<feature type="region of interest" description="Disordered" evidence="1">
    <location>
        <begin position="1"/>
        <end position="22"/>
    </location>
</feature>
<evidence type="ECO:0000313" key="2">
    <source>
        <dbReference type="EMBL" id="PQM36234.1"/>
    </source>
</evidence>
<evidence type="ECO:0000256" key="1">
    <source>
        <dbReference type="SAM" id="MobiDB-lite"/>
    </source>
</evidence>
<protein>
    <submittedName>
        <fullName evidence="3">Uncharacterized protein</fullName>
    </submittedName>
</protein>
<dbReference type="AlphaFoldDB" id="A0A314YSE9"/>
<accession>A0A314YSE9</accession>
<name>A0A314YSE9_PRUYE</name>
<comment type="caution">
    <text evidence="3">The sequence shown here is derived from an EMBL/GenBank/DDBJ whole genome shotgun (WGS) entry which is preliminary data.</text>
</comment>
<keyword evidence="4" id="KW-1185">Reference proteome</keyword>
<evidence type="ECO:0000313" key="4">
    <source>
        <dbReference type="Proteomes" id="UP000250321"/>
    </source>
</evidence>